<accession>A0A251QYV8</accession>
<dbReference type="EMBL" id="CM007651">
    <property type="protein sequence ID" value="ONI29012.1"/>
    <property type="molecule type" value="Genomic_DNA"/>
</dbReference>
<proteinExistence type="predicted"/>
<gene>
    <name evidence="2" type="ORF">PRUPE_1G175400</name>
</gene>
<reference evidence="2 3" key="1">
    <citation type="journal article" date="2013" name="Nat. Genet.">
        <title>The high-quality draft genome of peach (Prunus persica) identifies unique patterns of genetic diversity, domestication and genome evolution.</title>
        <authorList>
            <consortium name="International Peach Genome Initiative"/>
            <person name="Verde I."/>
            <person name="Abbott A.G."/>
            <person name="Scalabrin S."/>
            <person name="Jung S."/>
            <person name="Shu S."/>
            <person name="Marroni F."/>
            <person name="Zhebentyayeva T."/>
            <person name="Dettori M.T."/>
            <person name="Grimwood J."/>
            <person name="Cattonaro F."/>
            <person name="Zuccolo A."/>
            <person name="Rossini L."/>
            <person name="Jenkins J."/>
            <person name="Vendramin E."/>
            <person name="Meisel L.A."/>
            <person name="Decroocq V."/>
            <person name="Sosinski B."/>
            <person name="Prochnik S."/>
            <person name="Mitros T."/>
            <person name="Policriti A."/>
            <person name="Cipriani G."/>
            <person name="Dondini L."/>
            <person name="Ficklin S."/>
            <person name="Goodstein D.M."/>
            <person name="Xuan P."/>
            <person name="Del Fabbro C."/>
            <person name="Aramini V."/>
            <person name="Copetti D."/>
            <person name="Gonzalez S."/>
            <person name="Horner D.S."/>
            <person name="Falchi R."/>
            <person name="Lucas S."/>
            <person name="Mica E."/>
            <person name="Maldonado J."/>
            <person name="Lazzari B."/>
            <person name="Bielenberg D."/>
            <person name="Pirona R."/>
            <person name="Miculan M."/>
            <person name="Barakat A."/>
            <person name="Testolin R."/>
            <person name="Stella A."/>
            <person name="Tartarini S."/>
            <person name="Tonutti P."/>
            <person name="Arus P."/>
            <person name="Orellana A."/>
            <person name="Wells C."/>
            <person name="Main D."/>
            <person name="Vizzotto G."/>
            <person name="Silva H."/>
            <person name="Salamini F."/>
            <person name="Schmutz J."/>
            <person name="Morgante M."/>
            <person name="Rokhsar D.S."/>
        </authorList>
    </citation>
    <scope>NUCLEOTIDE SEQUENCE [LARGE SCALE GENOMIC DNA]</scope>
    <source>
        <strain evidence="3">cv. Nemared</strain>
    </source>
</reference>
<name>A0A251QYV8_PRUPE</name>
<evidence type="ECO:0000313" key="3">
    <source>
        <dbReference type="Proteomes" id="UP000006882"/>
    </source>
</evidence>
<sequence>MVGRCRHRLALFSFVETLLLLKRVRSRPKRFRFPPSSKTFTPELSWRPLNSQIFLIFLISLPPSTLALDQTSKRDSSVEIDNPTSSSHLSSLGSRSLLVQDLVVSI</sequence>
<feature type="region of interest" description="Disordered" evidence="1">
    <location>
        <begin position="72"/>
        <end position="92"/>
    </location>
</feature>
<protein>
    <submittedName>
        <fullName evidence="2">Uncharacterized protein</fullName>
    </submittedName>
</protein>
<dbReference type="AlphaFoldDB" id="A0A251QYV8"/>
<dbReference type="Gramene" id="ONI29012">
    <property type="protein sequence ID" value="ONI29012"/>
    <property type="gene ID" value="PRUPE_1G175400"/>
</dbReference>
<organism evidence="2 3">
    <name type="scientific">Prunus persica</name>
    <name type="common">Peach</name>
    <name type="synonym">Amygdalus persica</name>
    <dbReference type="NCBI Taxonomy" id="3760"/>
    <lineage>
        <taxon>Eukaryota</taxon>
        <taxon>Viridiplantae</taxon>
        <taxon>Streptophyta</taxon>
        <taxon>Embryophyta</taxon>
        <taxon>Tracheophyta</taxon>
        <taxon>Spermatophyta</taxon>
        <taxon>Magnoliopsida</taxon>
        <taxon>eudicotyledons</taxon>
        <taxon>Gunneridae</taxon>
        <taxon>Pentapetalae</taxon>
        <taxon>rosids</taxon>
        <taxon>fabids</taxon>
        <taxon>Rosales</taxon>
        <taxon>Rosaceae</taxon>
        <taxon>Amygdaloideae</taxon>
        <taxon>Amygdaleae</taxon>
        <taxon>Prunus</taxon>
    </lineage>
</organism>
<evidence type="ECO:0000313" key="2">
    <source>
        <dbReference type="EMBL" id="ONI29012.1"/>
    </source>
</evidence>
<evidence type="ECO:0000256" key="1">
    <source>
        <dbReference type="SAM" id="MobiDB-lite"/>
    </source>
</evidence>
<keyword evidence="3" id="KW-1185">Reference proteome</keyword>
<dbReference type="Proteomes" id="UP000006882">
    <property type="component" value="Chromosome G1"/>
</dbReference>